<name>A0ABT0IBZ4_9ACTN</name>
<dbReference type="Gene3D" id="3.10.180.10">
    <property type="entry name" value="2,3-Dihydroxybiphenyl 1,2-Dioxygenase, domain 1"/>
    <property type="match status" value="2"/>
</dbReference>
<dbReference type="Proteomes" id="UP001522868">
    <property type="component" value="Unassembled WGS sequence"/>
</dbReference>
<dbReference type="CDD" id="cd07247">
    <property type="entry name" value="SgaA_N_like"/>
    <property type="match status" value="2"/>
</dbReference>
<dbReference type="InterPro" id="IPR037523">
    <property type="entry name" value="VOC_core"/>
</dbReference>
<dbReference type="InterPro" id="IPR029068">
    <property type="entry name" value="Glyas_Bleomycin-R_OHBP_Dase"/>
</dbReference>
<feature type="domain" description="VOC" evidence="1">
    <location>
        <begin position="139"/>
        <end position="263"/>
    </location>
</feature>
<dbReference type="Pfam" id="PF00903">
    <property type="entry name" value="Glyoxalase"/>
    <property type="match status" value="2"/>
</dbReference>
<dbReference type="PANTHER" id="PTHR33993:SF10">
    <property type="entry name" value="CONSERVED PROTEIN"/>
    <property type="match status" value="1"/>
</dbReference>
<gene>
    <name evidence="2" type="ORF">M1O15_15830</name>
</gene>
<accession>A0ABT0IBZ4</accession>
<feature type="domain" description="VOC" evidence="1">
    <location>
        <begin position="10"/>
        <end position="125"/>
    </location>
</feature>
<proteinExistence type="predicted"/>
<dbReference type="InterPro" id="IPR004360">
    <property type="entry name" value="Glyas_Fos-R_dOase_dom"/>
</dbReference>
<reference evidence="2 3" key="1">
    <citation type="submission" date="2022-04" db="EMBL/GenBank/DDBJ databases">
        <title>Streptomyces sp. nov. LCR6-01 isolated from Lichen of Dirinaria sp.</title>
        <authorList>
            <person name="Kanchanasin P."/>
            <person name="Tanasupawat S."/>
            <person name="Phongsopitanun W."/>
        </authorList>
    </citation>
    <scope>NUCLEOTIDE SEQUENCE [LARGE SCALE GENOMIC DNA]</scope>
    <source>
        <strain evidence="2 3">LCR6-01</strain>
    </source>
</reference>
<evidence type="ECO:0000259" key="1">
    <source>
        <dbReference type="PROSITE" id="PS51819"/>
    </source>
</evidence>
<protein>
    <submittedName>
        <fullName evidence="2">VOC family protein</fullName>
    </submittedName>
</protein>
<organism evidence="2 3">
    <name type="scientific">Streptomyces lichenis</name>
    <dbReference type="NCBI Taxonomy" id="2306967"/>
    <lineage>
        <taxon>Bacteria</taxon>
        <taxon>Bacillati</taxon>
        <taxon>Actinomycetota</taxon>
        <taxon>Actinomycetes</taxon>
        <taxon>Kitasatosporales</taxon>
        <taxon>Streptomycetaceae</taxon>
        <taxon>Streptomyces</taxon>
    </lineage>
</organism>
<dbReference type="RefSeq" id="WP_248634487.1">
    <property type="nucleotide sequence ID" value="NZ_JALPTH010000014.1"/>
</dbReference>
<evidence type="ECO:0000313" key="3">
    <source>
        <dbReference type="Proteomes" id="UP001522868"/>
    </source>
</evidence>
<evidence type="ECO:0000313" key="2">
    <source>
        <dbReference type="EMBL" id="MCK8678836.1"/>
    </source>
</evidence>
<dbReference type="EMBL" id="JALPTH010000014">
    <property type="protein sequence ID" value="MCK8678836.1"/>
    <property type="molecule type" value="Genomic_DNA"/>
</dbReference>
<dbReference type="SUPFAM" id="SSF54593">
    <property type="entry name" value="Glyoxalase/Bleomycin resistance protein/Dihydroxybiphenyl dioxygenase"/>
    <property type="match status" value="2"/>
</dbReference>
<sequence length="268" mass="27841">MLTTRPVPGTPNWIDLGSPDIDASVAFYAGVFGWTYQPAAPGGDGGGYGFFQRDGGIVAAVGPLSEHGATPSWTVYFHTSDADATRRAVEQAGGTVRTEPDEVPGAGRLAAFTDPTGADFAVWEPGGITGLDTVMEPCALIWTELYTTDLAAAREFYRSVFSWTYQEMDAGDGSTYTLLSAPGGGDGEDSSHGGMLQLGPEHLAAGSRSEWHPYFGVRDCDAAFAAATGHGAGTLIPPMDVPGVGRLAMVKDPAGAVFALLKGDPSMT</sequence>
<dbReference type="PANTHER" id="PTHR33993">
    <property type="entry name" value="GLYOXALASE-RELATED"/>
    <property type="match status" value="1"/>
</dbReference>
<keyword evidence="3" id="KW-1185">Reference proteome</keyword>
<dbReference type="InterPro" id="IPR052164">
    <property type="entry name" value="Anthracycline_SecMetBiosynth"/>
</dbReference>
<comment type="caution">
    <text evidence="2">The sequence shown here is derived from an EMBL/GenBank/DDBJ whole genome shotgun (WGS) entry which is preliminary data.</text>
</comment>
<dbReference type="PROSITE" id="PS51819">
    <property type="entry name" value="VOC"/>
    <property type="match status" value="2"/>
</dbReference>